<evidence type="ECO:0000259" key="19">
    <source>
        <dbReference type="PROSITE" id="PS51194"/>
    </source>
</evidence>
<name>A0A841HMR6_9GAMM</name>
<keyword evidence="4" id="KW-0479">Metal-binding</keyword>
<dbReference type="GO" id="GO:0009378">
    <property type="term" value="F:four-way junction helicase activity"/>
    <property type="evidence" value="ECO:0007669"/>
    <property type="project" value="TreeGrafter"/>
</dbReference>
<dbReference type="InterPro" id="IPR032284">
    <property type="entry name" value="RecQ_Zn-bd"/>
</dbReference>
<dbReference type="GO" id="GO:0005524">
    <property type="term" value="F:ATP binding"/>
    <property type="evidence" value="ECO:0007669"/>
    <property type="project" value="UniProtKB-KW"/>
</dbReference>
<keyword evidence="5" id="KW-0547">Nucleotide-binding</keyword>
<dbReference type="InterPro" id="IPR002464">
    <property type="entry name" value="DNA/RNA_helicase_DEAH_CS"/>
</dbReference>
<evidence type="ECO:0000256" key="7">
    <source>
        <dbReference type="ARBA" id="ARBA00022801"/>
    </source>
</evidence>
<comment type="cofactor">
    <cofactor evidence="2">
        <name>Zn(2+)</name>
        <dbReference type="ChEBI" id="CHEBI:29105"/>
    </cofactor>
</comment>
<sequence length="629" mass="70173">MPSTMTPSLFSPQPADTLAESLKRAFGFESFRPGQEAIVRDALAGRDLLAIMPTGGGKSLCFQLPAILKPGVTLVVSPLIALMQDQVRQLIDNGIAATFINSSLASGEAAARFAGLLRGDFKLLYLAPERLLQSEFLNVTLPRIAASPGISAIVIDEAHCVSEWGHDFRPEYRQLAQVRSRCPDTPWHAFTATATPRVREDILVQLALRKPATHLASFNRPNLQYAVREKQRHTYDELLALSRTSDAAGIVYCLSRKRVDELSAKLQEDGVRALPYHAGLEADERRRNQEAFIRDDAQVVVATIAFGMGINKPDVRWVVHYDLPRTLESYYQESGRAGRDGDPAQCILFFGAGDIRTAEFLIEQKIDPVSGEPLEAEQRIARHQLRQVLNYAESTECRRAIQLRYFGESFDPPCNACDNCLQPRELKDWTVPAQQYLSCVARLAQRRERFGAAYLIEILRGGQSQKLIDRGHESLSVFGIGKEHSVDEWRHLARALVQQGLVDETQDGYPVAILNAQSWQVLRGERKIMIAEALQRPRKKKGKREPSPGEELTADVALFETLRSLRKRLADENGLPPYVIFHDATLREIAARKPTTLDEFATIAGVGQRKLEKYGELFIAAVRGDAISG</sequence>
<dbReference type="PROSITE" id="PS51192">
    <property type="entry name" value="HELICASE_ATP_BIND_1"/>
    <property type="match status" value="1"/>
</dbReference>
<dbReference type="PROSITE" id="PS51194">
    <property type="entry name" value="HELICASE_CTER"/>
    <property type="match status" value="1"/>
</dbReference>
<dbReference type="EMBL" id="JACHHZ010000003">
    <property type="protein sequence ID" value="MBB6094033.1"/>
    <property type="molecule type" value="Genomic_DNA"/>
</dbReference>
<feature type="domain" description="HRDC" evidence="17">
    <location>
        <begin position="552"/>
        <end position="629"/>
    </location>
</feature>
<dbReference type="GO" id="GO:0043590">
    <property type="term" value="C:bacterial nucleoid"/>
    <property type="evidence" value="ECO:0007669"/>
    <property type="project" value="TreeGrafter"/>
</dbReference>
<dbReference type="AlphaFoldDB" id="A0A841HMR6"/>
<dbReference type="GO" id="GO:0005737">
    <property type="term" value="C:cytoplasm"/>
    <property type="evidence" value="ECO:0007669"/>
    <property type="project" value="TreeGrafter"/>
</dbReference>
<dbReference type="GO" id="GO:0030894">
    <property type="term" value="C:replisome"/>
    <property type="evidence" value="ECO:0007669"/>
    <property type="project" value="TreeGrafter"/>
</dbReference>
<evidence type="ECO:0000256" key="8">
    <source>
        <dbReference type="ARBA" id="ARBA00022806"/>
    </source>
</evidence>
<dbReference type="InterPro" id="IPR002121">
    <property type="entry name" value="HRDC_dom"/>
</dbReference>
<dbReference type="SMART" id="SM00490">
    <property type="entry name" value="HELICc"/>
    <property type="match status" value="1"/>
</dbReference>
<comment type="similarity">
    <text evidence="3">Belongs to the helicase family. RecQ subfamily.</text>
</comment>
<dbReference type="InterPro" id="IPR044876">
    <property type="entry name" value="HRDC_dom_sf"/>
</dbReference>
<dbReference type="GO" id="GO:0003677">
    <property type="term" value="F:DNA binding"/>
    <property type="evidence" value="ECO:0007669"/>
    <property type="project" value="UniProtKB-KW"/>
</dbReference>
<dbReference type="FunFam" id="1.10.150.80:FF:000002">
    <property type="entry name" value="ATP-dependent DNA helicase RecQ"/>
    <property type="match status" value="1"/>
</dbReference>
<keyword evidence="10" id="KW-0067">ATP-binding</keyword>
<keyword evidence="6" id="KW-0227">DNA damage</keyword>
<keyword evidence="14" id="KW-0413">Isomerase</keyword>
<evidence type="ECO:0000256" key="2">
    <source>
        <dbReference type="ARBA" id="ARBA00001947"/>
    </source>
</evidence>
<dbReference type="GO" id="GO:0006281">
    <property type="term" value="P:DNA repair"/>
    <property type="evidence" value="ECO:0007669"/>
    <property type="project" value="UniProtKB-KW"/>
</dbReference>
<evidence type="ECO:0000256" key="13">
    <source>
        <dbReference type="ARBA" id="ARBA00023204"/>
    </source>
</evidence>
<keyword evidence="7 20" id="KW-0378">Hydrolase</keyword>
<dbReference type="GO" id="GO:0043138">
    <property type="term" value="F:3'-5' DNA helicase activity"/>
    <property type="evidence" value="ECO:0007669"/>
    <property type="project" value="UniProtKB-EC"/>
</dbReference>
<keyword evidence="9" id="KW-0862">Zinc</keyword>
<comment type="caution">
    <text evidence="20">The sequence shown here is derived from an EMBL/GenBank/DDBJ whole genome shotgun (WGS) entry which is preliminary data.</text>
</comment>
<feature type="domain" description="Helicase C-terminal" evidence="19">
    <location>
        <begin position="234"/>
        <end position="389"/>
    </location>
</feature>
<dbReference type="InterPro" id="IPR027417">
    <property type="entry name" value="P-loop_NTPase"/>
</dbReference>
<gene>
    <name evidence="20" type="ORF">HNQ60_002914</name>
</gene>
<evidence type="ECO:0000313" key="20">
    <source>
        <dbReference type="EMBL" id="MBB6094033.1"/>
    </source>
</evidence>
<comment type="cofactor">
    <cofactor evidence="1">
        <name>Mg(2+)</name>
        <dbReference type="ChEBI" id="CHEBI:18420"/>
    </cofactor>
</comment>
<evidence type="ECO:0000256" key="4">
    <source>
        <dbReference type="ARBA" id="ARBA00022723"/>
    </source>
</evidence>
<dbReference type="SMART" id="SM00956">
    <property type="entry name" value="RQC"/>
    <property type="match status" value="1"/>
</dbReference>
<evidence type="ECO:0000256" key="11">
    <source>
        <dbReference type="ARBA" id="ARBA00023125"/>
    </source>
</evidence>
<evidence type="ECO:0000256" key="9">
    <source>
        <dbReference type="ARBA" id="ARBA00022833"/>
    </source>
</evidence>
<comment type="catalytic activity">
    <reaction evidence="15">
        <text>Couples ATP hydrolysis with the unwinding of duplex DNA by translocating in the 3'-5' direction.</text>
        <dbReference type="EC" id="5.6.2.4"/>
    </reaction>
</comment>
<accession>A0A841HMR6</accession>
<dbReference type="CDD" id="cd17920">
    <property type="entry name" value="DEXHc_RecQ"/>
    <property type="match status" value="1"/>
</dbReference>
<dbReference type="GO" id="GO:0006260">
    <property type="term" value="P:DNA replication"/>
    <property type="evidence" value="ECO:0007669"/>
    <property type="project" value="InterPro"/>
</dbReference>
<proteinExistence type="inferred from homology"/>
<evidence type="ECO:0000256" key="6">
    <source>
        <dbReference type="ARBA" id="ARBA00022763"/>
    </source>
</evidence>
<dbReference type="GO" id="GO:0009432">
    <property type="term" value="P:SOS response"/>
    <property type="evidence" value="ECO:0007669"/>
    <property type="project" value="UniProtKB-UniRule"/>
</dbReference>
<dbReference type="InterPro" id="IPR001650">
    <property type="entry name" value="Helicase_C-like"/>
</dbReference>
<dbReference type="PANTHER" id="PTHR13710">
    <property type="entry name" value="DNA HELICASE RECQ FAMILY MEMBER"/>
    <property type="match status" value="1"/>
</dbReference>
<evidence type="ECO:0000256" key="3">
    <source>
        <dbReference type="ARBA" id="ARBA00005446"/>
    </source>
</evidence>
<dbReference type="PROSITE" id="PS00690">
    <property type="entry name" value="DEAH_ATP_HELICASE"/>
    <property type="match status" value="1"/>
</dbReference>
<dbReference type="SUPFAM" id="SSF52540">
    <property type="entry name" value="P-loop containing nucleoside triphosphate hydrolases"/>
    <property type="match status" value="2"/>
</dbReference>
<dbReference type="Pfam" id="PF00570">
    <property type="entry name" value="HRDC"/>
    <property type="match status" value="1"/>
</dbReference>
<keyword evidence="8 20" id="KW-0347">Helicase</keyword>
<dbReference type="InterPro" id="IPR011545">
    <property type="entry name" value="DEAD/DEAH_box_helicase_dom"/>
</dbReference>
<dbReference type="InterPro" id="IPR004589">
    <property type="entry name" value="DNA_helicase_ATP-dep_RecQ"/>
</dbReference>
<dbReference type="GO" id="GO:0006310">
    <property type="term" value="P:DNA recombination"/>
    <property type="evidence" value="ECO:0007669"/>
    <property type="project" value="UniProtKB-UniRule"/>
</dbReference>
<keyword evidence="21" id="KW-1185">Reference proteome</keyword>
<reference evidence="20 21" key="1">
    <citation type="submission" date="2020-08" db="EMBL/GenBank/DDBJ databases">
        <title>Genomic Encyclopedia of Type Strains, Phase IV (KMG-IV): sequencing the most valuable type-strain genomes for metagenomic binning, comparative biology and taxonomic classification.</title>
        <authorList>
            <person name="Goeker M."/>
        </authorList>
    </citation>
    <scope>NUCLEOTIDE SEQUENCE [LARGE SCALE GENOMIC DNA]</scope>
    <source>
        <strain evidence="20 21">DSM 26723</strain>
    </source>
</reference>
<dbReference type="EC" id="5.6.2.4" evidence="16"/>
<dbReference type="GO" id="GO:0016787">
    <property type="term" value="F:hydrolase activity"/>
    <property type="evidence" value="ECO:0007669"/>
    <property type="project" value="UniProtKB-KW"/>
</dbReference>
<evidence type="ECO:0000256" key="12">
    <source>
        <dbReference type="ARBA" id="ARBA00023172"/>
    </source>
</evidence>
<evidence type="ECO:0000313" key="21">
    <source>
        <dbReference type="Proteomes" id="UP000588068"/>
    </source>
</evidence>
<dbReference type="InterPro" id="IPR014001">
    <property type="entry name" value="Helicase_ATP-bd"/>
</dbReference>
<keyword evidence="11" id="KW-0238">DNA-binding</keyword>
<evidence type="ECO:0000256" key="1">
    <source>
        <dbReference type="ARBA" id="ARBA00001946"/>
    </source>
</evidence>
<evidence type="ECO:0000256" key="5">
    <source>
        <dbReference type="ARBA" id="ARBA00022741"/>
    </source>
</evidence>
<dbReference type="Pfam" id="PF00271">
    <property type="entry name" value="Helicase_C"/>
    <property type="match status" value="1"/>
</dbReference>
<dbReference type="Pfam" id="PF00270">
    <property type="entry name" value="DEAD"/>
    <property type="match status" value="1"/>
</dbReference>
<dbReference type="Gene3D" id="1.10.150.80">
    <property type="entry name" value="HRDC domain"/>
    <property type="match status" value="1"/>
</dbReference>
<evidence type="ECO:0000259" key="17">
    <source>
        <dbReference type="PROSITE" id="PS50967"/>
    </source>
</evidence>
<dbReference type="PANTHER" id="PTHR13710:SF105">
    <property type="entry name" value="ATP-DEPENDENT DNA HELICASE Q1"/>
    <property type="match status" value="1"/>
</dbReference>
<protein>
    <recommendedName>
        <fullName evidence="16">DNA helicase RecQ</fullName>
        <ecNumber evidence="16">5.6.2.4</ecNumber>
    </recommendedName>
</protein>
<dbReference type="FunFam" id="3.40.50.300:FF:000156">
    <property type="entry name" value="ATP-dependent DNA helicase recQ"/>
    <property type="match status" value="1"/>
</dbReference>
<evidence type="ECO:0000259" key="18">
    <source>
        <dbReference type="PROSITE" id="PS51192"/>
    </source>
</evidence>
<keyword evidence="12" id="KW-0233">DNA recombination</keyword>
<dbReference type="InterPro" id="IPR006293">
    <property type="entry name" value="DNA_helicase_ATP-dep_RecQ_bac"/>
</dbReference>
<evidence type="ECO:0000256" key="15">
    <source>
        <dbReference type="ARBA" id="ARBA00034617"/>
    </source>
</evidence>
<dbReference type="GO" id="GO:0046872">
    <property type="term" value="F:metal ion binding"/>
    <property type="evidence" value="ECO:0007669"/>
    <property type="project" value="UniProtKB-KW"/>
</dbReference>
<dbReference type="SMART" id="SM00341">
    <property type="entry name" value="HRDC"/>
    <property type="match status" value="1"/>
</dbReference>
<dbReference type="FunFam" id="3.40.50.300:FF:000296">
    <property type="entry name" value="ATP-dependent DNA helicase RecQ"/>
    <property type="match status" value="1"/>
</dbReference>
<dbReference type="Gene3D" id="3.40.50.300">
    <property type="entry name" value="P-loop containing nucleotide triphosphate hydrolases"/>
    <property type="match status" value="2"/>
</dbReference>
<dbReference type="NCBIfam" id="TIGR01389">
    <property type="entry name" value="recQ"/>
    <property type="match status" value="1"/>
</dbReference>
<dbReference type="Proteomes" id="UP000588068">
    <property type="component" value="Unassembled WGS sequence"/>
</dbReference>
<dbReference type="Pfam" id="PF09382">
    <property type="entry name" value="RQC"/>
    <property type="match status" value="1"/>
</dbReference>
<dbReference type="PROSITE" id="PS50967">
    <property type="entry name" value="HRDC"/>
    <property type="match status" value="1"/>
</dbReference>
<organism evidence="20 21">
    <name type="scientific">Povalibacter uvarum</name>
    <dbReference type="NCBI Taxonomy" id="732238"/>
    <lineage>
        <taxon>Bacteria</taxon>
        <taxon>Pseudomonadati</taxon>
        <taxon>Pseudomonadota</taxon>
        <taxon>Gammaproteobacteria</taxon>
        <taxon>Steroidobacterales</taxon>
        <taxon>Steroidobacteraceae</taxon>
        <taxon>Povalibacter</taxon>
    </lineage>
</organism>
<keyword evidence="13" id="KW-0234">DNA repair</keyword>
<dbReference type="SMART" id="SM00487">
    <property type="entry name" value="DEXDc"/>
    <property type="match status" value="1"/>
</dbReference>
<feature type="domain" description="Helicase ATP-binding" evidence="18">
    <location>
        <begin position="39"/>
        <end position="212"/>
    </location>
</feature>
<evidence type="ECO:0000256" key="16">
    <source>
        <dbReference type="NCBIfam" id="TIGR01389"/>
    </source>
</evidence>
<dbReference type="InterPro" id="IPR018982">
    <property type="entry name" value="RQC_domain"/>
</dbReference>
<dbReference type="Gene3D" id="1.10.10.10">
    <property type="entry name" value="Winged helix-like DNA-binding domain superfamily/Winged helix DNA-binding domain"/>
    <property type="match status" value="1"/>
</dbReference>
<dbReference type="CDD" id="cd18794">
    <property type="entry name" value="SF2_C_RecQ"/>
    <property type="match status" value="1"/>
</dbReference>
<dbReference type="InterPro" id="IPR010997">
    <property type="entry name" value="HRDC-like_sf"/>
</dbReference>
<dbReference type="InterPro" id="IPR036388">
    <property type="entry name" value="WH-like_DNA-bd_sf"/>
</dbReference>
<evidence type="ECO:0000256" key="14">
    <source>
        <dbReference type="ARBA" id="ARBA00023235"/>
    </source>
</evidence>
<dbReference type="Pfam" id="PF16124">
    <property type="entry name" value="RecQ_Zn_bind"/>
    <property type="match status" value="1"/>
</dbReference>
<dbReference type="SUPFAM" id="SSF47819">
    <property type="entry name" value="HRDC-like"/>
    <property type="match status" value="1"/>
</dbReference>
<evidence type="ECO:0000256" key="10">
    <source>
        <dbReference type="ARBA" id="ARBA00022840"/>
    </source>
</evidence>
<dbReference type="NCBIfam" id="TIGR00614">
    <property type="entry name" value="recQ_fam"/>
    <property type="match status" value="1"/>
</dbReference>